<feature type="coiled-coil region" evidence="14">
    <location>
        <begin position="571"/>
        <end position="622"/>
    </location>
</feature>
<keyword evidence="10 13" id="KW-0143">Chaperone</keyword>
<comment type="caution">
    <text evidence="17">The sequence shown here is derived from an EMBL/GenBank/DDBJ whole genome shotgun (WGS) entry which is preliminary data.</text>
</comment>
<dbReference type="GO" id="GO:0032977">
    <property type="term" value="F:membrane insertase activity"/>
    <property type="evidence" value="ECO:0007669"/>
    <property type="project" value="InterPro"/>
</dbReference>
<keyword evidence="9 13" id="KW-0472">Membrane</keyword>
<reference evidence="17" key="2">
    <citation type="submission" date="2021-04" db="EMBL/GenBank/DDBJ databases">
        <authorList>
            <person name="Gilroy R."/>
        </authorList>
    </citation>
    <scope>NUCLEOTIDE SEQUENCE</scope>
    <source>
        <strain evidence="17">G3-2149</strain>
    </source>
</reference>
<evidence type="ECO:0000256" key="9">
    <source>
        <dbReference type="ARBA" id="ARBA00023136"/>
    </source>
</evidence>
<dbReference type="CDD" id="cd19961">
    <property type="entry name" value="EcYidC-like_peri"/>
    <property type="match status" value="1"/>
</dbReference>
<dbReference type="GO" id="GO:0005886">
    <property type="term" value="C:plasma membrane"/>
    <property type="evidence" value="ECO:0007669"/>
    <property type="project" value="UniProtKB-SubCell"/>
</dbReference>
<dbReference type="GO" id="GO:0015031">
    <property type="term" value="P:protein transport"/>
    <property type="evidence" value="ECO:0007669"/>
    <property type="project" value="UniProtKB-KW"/>
</dbReference>
<dbReference type="InterPro" id="IPR028053">
    <property type="entry name" value="Membr_insert_YidC_N"/>
</dbReference>
<dbReference type="InterPro" id="IPR047196">
    <property type="entry name" value="YidC_ALB_C"/>
</dbReference>
<evidence type="ECO:0000256" key="5">
    <source>
        <dbReference type="ARBA" id="ARBA00022475"/>
    </source>
</evidence>
<dbReference type="PANTHER" id="PTHR12428">
    <property type="entry name" value="OXA1"/>
    <property type="match status" value="1"/>
</dbReference>
<evidence type="ECO:0000256" key="8">
    <source>
        <dbReference type="ARBA" id="ARBA00022989"/>
    </source>
</evidence>
<evidence type="ECO:0000256" key="4">
    <source>
        <dbReference type="ARBA" id="ARBA00022448"/>
    </source>
</evidence>
<dbReference type="GO" id="GO:0051205">
    <property type="term" value="P:protein insertion into membrane"/>
    <property type="evidence" value="ECO:0007669"/>
    <property type="project" value="TreeGrafter"/>
</dbReference>
<keyword evidence="4 13" id="KW-0813">Transport</keyword>
<evidence type="ECO:0000256" key="10">
    <source>
        <dbReference type="ARBA" id="ARBA00023186"/>
    </source>
</evidence>
<evidence type="ECO:0000259" key="16">
    <source>
        <dbReference type="Pfam" id="PF14849"/>
    </source>
</evidence>
<dbReference type="Pfam" id="PF02096">
    <property type="entry name" value="60KD_IMP"/>
    <property type="match status" value="1"/>
</dbReference>
<evidence type="ECO:0000256" key="7">
    <source>
        <dbReference type="ARBA" id="ARBA00022927"/>
    </source>
</evidence>
<dbReference type="InterPro" id="IPR038221">
    <property type="entry name" value="YidC_periplasmic_sf"/>
</dbReference>
<feature type="domain" description="Membrane insertase YidC/Oxa/ALB C-terminal" evidence="15">
    <location>
        <begin position="370"/>
        <end position="573"/>
    </location>
</feature>
<feature type="transmembrane region" description="Helical" evidence="13">
    <location>
        <begin position="487"/>
        <end position="512"/>
    </location>
</feature>
<feature type="transmembrane region" description="Helical" evidence="13">
    <location>
        <begin position="6"/>
        <end position="23"/>
    </location>
</feature>
<sequence>MDKNTIIGFILIAGVLFGFSYYSRPSQEEIQQMQRQDSLELVAKQQAEAEMKAKEAAAIAQKAEAAQDSTSLFFKNRQGTDQNIVLQNNLVKITLGTRGGMVKEALLKDYKNQQGGPVCLLNEKDASMNFVLEGKNENLNSRDFFFTPVAATDSSVTMRLENQDGGVLDLEYKLHSDSYMLDLKIASSGLGKYFSPSMKTINLSWYDKAMQQEKGFDFENQYSTLTYKIKDEGTDYLNASEDKTEDVKERLDWIAFKNQFFSCVFIAHQDFTDATLSSTPQPKNSGYLKEYNAEMKTFFDPSGSKTTDLQLYFGPNNYHILSTTNDLSLSDKDLEMQDLVYLGWPLFKWINRFFIIYLFDWLNGLGLSMGIVLLLLTIIIKVLVYPTTRKSYIASAKMRVLKPKIDALNEKYPDPNDALKKQQEMMQLYSQYGANPMGGCLPMLIQMPFWIALFNFVPNAIELRGESFLWANDLSAYDDLIRWDTHIWLIGDHISIFCLLFCATNIINTWISTKQQQSAMAGEQAQQMKMMQYMMYFMPVFFFFMFNNYSSGLNYYYFLSSLTSILIMWYLKKTTDEKKLLEKMEAKYEANKKNPKKASGFAARLEEMQKKQQAILEEQKRRQGQK</sequence>
<evidence type="ECO:0000256" key="14">
    <source>
        <dbReference type="SAM" id="Coils"/>
    </source>
</evidence>
<protein>
    <recommendedName>
        <fullName evidence="3 13">Membrane protein insertase YidC</fullName>
    </recommendedName>
    <alternativeName>
        <fullName evidence="12 13">Foldase YidC</fullName>
    </alternativeName>
    <alternativeName>
        <fullName evidence="13">Membrane protein YidC</fullName>
    </alternativeName>
    <alternativeName>
        <fullName evidence="11 13">membrane integrase YidC</fullName>
    </alternativeName>
</protein>
<dbReference type="NCBIfam" id="NF002356">
    <property type="entry name" value="PRK01318.2-3"/>
    <property type="match status" value="1"/>
</dbReference>
<dbReference type="NCBIfam" id="TIGR03593">
    <property type="entry name" value="yidC_nterm"/>
    <property type="match status" value="1"/>
</dbReference>
<dbReference type="InterPro" id="IPR028055">
    <property type="entry name" value="YidC/Oxa/ALB_C"/>
</dbReference>
<reference evidence="17" key="1">
    <citation type="journal article" date="2021" name="PeerJ">
        <title>Extensive microbial diversity within the chicken gut microbiome revealed by metagenomics and culture.</title>
        <authorList>
            <person name="Gilroy R."/>
            <person name="Ravi A."/>
            <person name="Getino M."/>
            <person name="Pursley I."/>
            <person name="Horton D.L."/>
            <person name="Alikhan N.F."/>
            <person name="Baker D."/>
            <person name="Gharbi K."/>
            <person name="Hall N."/>
            <person name="Watson M."/>
            <person name="Adriaenssens E.M."/>
            <person name="Foster-Nyarko E."/>
            <person name="Jarju S."/>
            <person name="Secka A."/>
            <person name="Antonio M."/>
            <person name="Oren A."/>
            <person name="Chaudhuri R.R."/>
            <person name="La Ragione R."/>
            <person name="Hildebrand F."/>
            <person name="Pallen M.J."/>
        </authorList>
    </citation>
    <scope>NUCLEOTIDE SEQUENCE</scope>
    <source>
        <strain evidence="17">G3-2149</strain>
    </source>
</reference>
<evidence type="ECO:0000256" key="12">
    <source>
        <dbReference type="ARBA" id="ARBA00033342"/>
    </source>
</evidence>
<evidence type="ECO:0000256" key="3">
    <source>
        <dbReference type="ARBA" id="ARBA00015325"/>
    </source>
</evidence>
<dbReference type="PRINTS" id="PR00701">
    <property type="entry name" value="60KDINNERMP"/>
</dbReference>
<evidence type="ECO:0000313" key="17">
    <source>
        <dbReference type="EMBL" id="MBU3853022.1"/>
    </source>
</evidence>
<dbReference type="HAMAP" id="MF_01810">
    <property type="entry name" value="YidC_type1"/>
    <property type="match status" value="1"/>
</dbReference>
<keyword evidence="6 13" id="KW-0812">Transmembrane</keyword>
<keyword evidence="7 13" id="KW-0653">Protein transport</keyword>
<comment type="similarity">
    <text evidence="2 13">Belongs to the OXA1/ALB3/YidC family. Type 1 subfamily.</text>
</comment>
<dbReference type="Pfam" id="PF14849">
    <property type="entry name" value="YidC_periplas"/>
    <property type="match status" value="1"/>
</dbReference>
<organism evidence="17 18">
    <name type="scientific">Candidatus Paraprevotella stercoravium</name>
    <dbReference type="NCBI Taxonomy" id="2838725"/>
    <lineage>
        <taxon>Bacteria</taxon>
        <taxon>Pseudomonadati</taxon>
        <taxon>Bacteroidota</taxon>
        <taxon>Bacteroidia</taxon>
        <taxon>Bacteroidales</taxon>
        <taxon>Prevotellaceae</taxon>
        <taxon>Paraprevotella</taxon>
    </lineage>
</organism>
<comment type="subunit">
    <text evidence="13">Interacts with the Sec translocase complex via SecD. Specifically interacts with transmembrane segments of nascent integral membrane proteins during membrane integration.</text>
</comment>
<feature type="transmembrane region" description="Helical" evidence="13">
    <location>
        <begin position="432"/>
        <end position="453"/>
    </location>
</feature>
<evidence type="ECO:0000256" key="6">
    <source>
        <dbReference type="ARBA" id="ARBA00022692"/>
    </source>
</evidence>
<feature type="transmembrane region" description="Helical" evidence="13">
    <location>
        <begin position="555"/>
        <end position="571"/>
    </location>
</feature>
<evidence type="ECO:0000259" key="15">
    <source>
        <dbReference type="Pfam" id="PF02096"/>
    </source>
</evidence>
<gene>
    <name evidence="13 17" type="primary">yidC</name>
    <name evidence="17" type="ORF">H9789_04255</name>
</gene>
<keyword evidence="8 13" id="KW-1133">Transmembrane helix</keyword>
<evidence type="ECO:0000313" key="18">
    <source>
        <dbReference type="Proteomes" id="UP000823865"/>
    </source>
</evidence>
<proteinExistence type="inferred from homology"/>
<keyword evidence="5 13" id="KW-1003">Cell membrane</keyword>
<dbReference type="Gene3D" id="2.70.98.90">
    <property type="match status" value="1"/>
</dbReference>
<evidence type="ECO:0000256" key="11">
    <source>
        <dbReference type="ARBA" id="ARBA00033245"/>
    </source>
</evidence>
<comment type="function">
    <text evidence="13">Required for the insertion and/or proper folding and/or complex formation of integral membrane proteins into the membrane. Involved in integration of membrane proteins that insert both dependently and independently of the Sec translocase complex, as well as at least some lipoproteins. Aids folding of multispanning membrane proteins.</text>
</comment>
<name>A0A9E2L699_9BACT</name>
<dbReference type="PANTHER" id="PTHR12428:SF65">
    <property type="entry name" value="CYTOCHROME C OXIDASE ASSEMBLY PROTEIN COX18, MITOCHONDRIAL"/>
    <property type="match status" value="1"/>
</dbReference>
<comment type="subcellular location">
    <subcellularLocation>
        <location evidence="1">Cell inner membrane</location>
        <topology evidence="1">Multi-pass membrane protein</topology>
    </subcellularLocation>
    <subcellularLocation>
        <location evidence="13">Cell membrane</location>
        <topology evidence="13">Multi-pass membrane protein</topology>
    </subcellularLocation>
</comment>
<feature type="transmembrane region" description="Helical" evidence="13">
    <location>
        <begin position="533"/>
        <end position="549"/>
    </location>
</feature>
<dbReference type="InterPro" id="IPR019998">
    <property type="entry name" value="Membr_insert_YidC"/>
</dbReference>
<dbReference type="NCBIfam" id="TIGR03592">
    <property type="entry name" value="yidC_oxa1_cterm"/>
    <property type="match status" value="1"/>
</dbReference>
<dbReference type="InterPro" id="IPR001708">
    <property type="entry name" value="YidC/ALB3/OXA1/COX18"/>
</dbReference>
<evidence type="ECO:0000256" key="2">
    <source>
        <dbReference type="ARBA" id="ARBA00010527"/>
    </source>
</evidence>
<dbReference type="EMBL" id="JAHLFU010000084">
    <property type="protein sequence ID" value="MBU3853022.1"/>
    <property type="molecule type" value="Genomic_DNA"/>
</dbReference>
<evidence type="ECO:0000256" key="1">
    <source>
        <dbReference type="ARBA" id="ARBA00004429"/>
    </source>
</evidence>
<feature type="domain" description="Membrane insertase YidC N-terminal" evidence="16">
    <location>
        <begin position="84"/>
        <end position="355"/>
    </location>
</feature>
<accession>A0A9E2L699</accession>
<dbReference type="Proteomes" id="UP000823865">
    <property type="component" value="Unassembled WGS sequence"/>
</dbReference>
<dbReference type="CDD" id="cd20070">
    <property type="entry name" value="5TM_YidC_Alb3"/>
    <property type="match status" value="1"/>
</dbReference>
<evidence type="ECO:0000256" key="13">
    <source>
        <dbReference type="HAMAP-Rule" id="MF_01810"/>
    </source>
</evidence>
<dbReference type="AlphaFoldDB" id="A0A9E2L699"/>
<keyword evidence="14" id="KW-0175">Coiled coil</keyword>
<feature type="transmembrane region" description="Helical" evidence="13">
    <location>
        <begin position="365"/>
        <end position="384"/>
    </location>
</feature>